<keyword evidence="2" id="KW-0472">Membrane</keyword>
<accession>A0A974Y4F1</accession>
<feature type="transmembrane region" description="Helical" evidence="2">
    <location>
        <begin position="12"/>
        <end position="28"/>
    </location>
</feature>
<evidence type="ECO:0000313" key="4">
    <source>
        <dbReference type="Proteomes" id="UP000663444"/>
    </source>
</evidence>
<keyword evidence="1" id="KW-0175">Coiled coil</keyword>
<feature type="coiled-coil region" evidence="1">
    <location>
        <begin position="101"/>
        <end position="128"/>
    </location>
</feature>
<proteinExistence type="predicted"/>
<dbReference type="KEGG" id="ares:IWH25_03735"/>
<dbReference type="Proteomes" id="UP000663444">
    <property type="component" value="Chromosome"/>
</dbReference>
<keyword evidence="2" id="KW-1133">Transmembrane helix</keyword>
<evidence type="ECO:0000256" key="1">
    <source>
        <dbReference type="SAM" id="Coils"/>
    </source>
</evidence>
<feature type="transmembrane region" description="Helical" evidence="2">
    <location>
        <begin position="80"/>
        <end position="100"/>
    </location>
</feature>
<reference evidence="3" key="1">
    <citation type="submission" date="2020-11" db="EMBL/GenBank/DDBJ databases">
        <title>Azospira restricta DSM 18626 genome sequence.</title>
        <authorList>
            <person name="Moe W.M."/>
        </authorList>
    </citation>
    <scope>NUCLEOTIDE SEQUENCE</scope>
    <source>
        <strain evidence="3">DSM 18626</strain>
    </source>
</reference>
<dbReference type="Pfam" id="PF07332">
    <property type="entry name" value="Phage_holin_3_6"/>
    <property type="match status" value="1"/>
</dbReference>
<evidence type="ECO:0000313" key="3">
    <source>
        <dbReference type="EMBL" id="QRJ64474.1"/>
    </source>
</evidence>
<dbReference type="InterPro" id="IPR009937">
    <property type="entry name" value="Phage_holin_3_6"/>
</dbReference>
<organism evidence="3 4">
    <name type="scientific">Azospira restricta</name>
    <dbReference type="NCBI Taxonomy" id="404405"/>
    <lineage>
        <taxon>Bacteria</taxon>
        <taxon>Pseudomonadati</taxon>
        <taxon>Pseudomonadota</taxon>
        <taxon>Betaproteobacteria</taxon>
        <taxon>Rhodocyclales</taxon>
        <taxon>Rhodocyclaceae</taxon>
        <taxon>Azospira</taxon>
    </lineage>
</organism>
<gene>
    <name evidence="3" type="ORF">IWH25_03735</name>
</gene>
<feature type="transmembrane region" description="Helical" evidence="2">
    <location>
        <begin position="49"/>
        <end position="74"/>
    </location>
</feature>
<dbReference type="AlphaFoldDB" id="A0A974Y4F1"/>
<sequence>MSSTPGSGEAGGLFAALRTSAVTLVATARTRIELAGNELAGERIRLVRLLVLGIAALFCVGVGILLLVGLVVALAWEQRVLVLGGFAAAFLIAGGLLFAAMQRANDRHQVFAATLAELEEDLRQLRAATGHGKKAD</sequence>
<protein>
    <submittedName>
        <fullName evidence="3">Phage holin family protein</fullName>
    </submittedName>
</protein>
<dbReference type="RefSeq" id="WP_203388018.1">
    <property type="nucleotide sequence ID" value="NZ_CP064781.1"/>
</dbReference>
<evidence type="ECO:0000256" key="2">
    <source>
        <dbReference type="SAM" id="Phobius"/>
    </source>
</evidence>
<name>A0A974Y4F1_9RHOO</name>
<keyword evidence="2" id="KW-0812">Transmembrane</keyword>
<dbReference type="EMBL" id="CP064781">
    <property type="protein sequence ID" value="QRJ64474.1"/>
    <property type="molecule type" value="Genomic_DNA"/>
</dbReference>
<keyword evidence="4" id="KW-1185">Reference proteome</keyword>